<gene>
    <name evidence="2" type="ORF">SAMN04488121_110145</name>
</gene>
<dbReference type="Proteomes" id="UP000199045">
    <property type="component" value="Unassembled WGS sequence"/>
</dbReference>
<dbReference type="InterPro" id="IPR050903">
    <property type="entry name" value="Bact_Chemotaxis_MeTrfase"/>
</dbReference>
<accession>A0A1G8B604</accession>
<dbReference type="GO" id="GO:0032259">
    <property type="term" value="P:methylation"/>
    <property type="evidence" value="ECO:0007669"/>
    <property type="project" value="UniProtKB-KW"/>
</dbReference>
<dbReference type="GO" id="GO:0008757">
    <property type="term" value="F:S-adenosylmethionine-dependent methyltransferase activity"/>
    <property type="evidence" value="ECO:0007669"/>
    <property type="project" value="InterPro"/>
</dbReference>
<keyword evidence="2" id="KW-0489">Methyltransferase</keyword>
<name>A0A1G8B604_CHIFI</name>
<evidence type="ECO:0000313" key="2">
    <source>
        <dbReference type="EMBL" id="SDH28574.1"/>
    </source>
</evidence>
<protein>
    <submittedName>
        <fullName evidence="2">Chemotaxis protein methyltransferase CheR</fullName>
    </submittedName>
</protein>
<dbReference type="PRINTS" id="PR00996">
    <property type="entry name" value="CHERMTFRASE"/>
</dbReference>
<dbReference type="PANTHER" id="PTHR24422:SF8">
    <property type="entry name" value="CHEMOTAXIS PROTEIN"/>
    <property type="match status" value="1"/>
</dbReference>
<dbReference type="Gene3D" id="3.40.50.150">
    <property type="entry name" value="Vaccinia Virus protein VP39"/>
    <property type="match status" value="1"/>
</dbReference>
<dbReference type="RefSeq" id="WP_089837529.1">
    <property type="nucleotide sequence ID" value="NZ_FNBN01000010.1"/>
</dbReference>
<dbReference type="SUPFAM" id="SSF47757">
    <property type="entry name" value="Chemotaxis receptor methyltransferase CheR, N-terminal domain"/>
    <property type="match status" value="1"/>
</dbReference>
<sequence>MKEVISNADFLDIINIVKLQYGYDFTGYAQASIKRRLLRFMGHMGLESVFELKYRLVNDQDFFSRLIQYITVNVTEMFRDPGFYRSLREQVLPKLAAYPNIKIWHAGCSTGEEVFSMAILLEEAGLLSRTKIYATDLNPANLERAEMGILPLDNMKDFTQNYILSGGLADFSNYYTARYDNVLIKKELRRHIAFFQHNLVTDKVFNEFQLICCRNVFIYFNRELQNSVLQLFFDSLSSRGYLAMGLKETMRFADIHGKFETVHAYHKIYRRIE</sequence>
<dbReference type="OrthoDB" id="9816309at2"/>
<dbReference type="InterPro" id="IPR022641">
    <property type="entry name" value="CheR_N"/>
</dbReference>
<dbReference type="SMART" id="SM00138">
    <property type="entry name" value="MeTrc"/>
    <property type="match status" value="1"/>
</dbReference>
<keyword evidence="2" id="KW-0808">Transferase</keyword>
<dbReference type="Pfam" id="PF01739">
    <property type="entry name" value="CheR"/>
    <property type="match status" value="1"/>
</dbReference>
<organism evidence="2 3">
    <name type="scientific">Chitinophaga filiformis</name>
    <name type="common">Myxococcus filiformis</name>
    <name type="synonym">Flexibacter filiformis</name>
    <dbReference type="NCBI Taxonomy" id="104663"/>
    <lineage>
        <taxon>Bacteria</taxon>
        <taxon>Pseudomonadati</taxon>
        <taxon>Bacteroidota</taxon>
        <taxon>Chitinophagia</taxon>
        <taxon>Chitinophagales</taxon>
        <taxon>Chitinophagaceae</taxon>
        <taxon>Chitinophaga</taxon>
    </lineage>
</organism>
<dbReference type="Pfam" id="PF03705">
    <property type="entry name" value="CheR_N"/>
    <property type="match status" value="1"/>
</dbReference>
<proteinExistence type="predicted"/>
<dbReference type="EMBL" id="FNBN01000010">
    <property type="protein sequence ID" value="SDH28574.1"/>
    <property type="molecule type" value="Genomic_DNA"/>
</dbReference>
<dbReference type="InterPro" id="IPR022642">
    <property type="entry name" value="CheR_C"/>
</dbReference>
<dbReference type="STRING" id="104663.SAMN04488121_110145"/>
<evidence type="ECO:0000313" key="3">
    <source>
        <dbReference type="Proteomes" id="UP000199045"/>
    </source>
</evidence>
<dbReference type="PROSITE" id="PS50123">
    <property type="entry name" value="CHER"/>
    <property type="match status" value="1"/>
</dbReference>
<dbReference type="PANTHER" id="PTHR24422">
    <property type="entry name" value="CHEMOTAXIS PROTEIN METHYLTRANSFERASE"/>
    <property type="match status" value="1"/>
</dbReference>
<evidence type="ECO:0000259" key="1">
    <source>
        <dbReference type="PROSITE" id="PS50123"/>
    </source>
</evidence>
<reference evidence="3" key="1">
    <citation type="submission" date="2016-10" db="EMBL/GenBank/DDBJ databases">
        <authorList>
            <person name="Varghese N."/>
            <person name="Submissions S."/>
        </authorList>
    </citation>
    <scope>NUCLEOTIDE SEQUENCE [LARGE SCALE GENOMIC DNA]</scope>
    <source>
        <strain evidence="3">DSM 527</strain>
    </source>
</reference>
<feature type="domain" description="CheR-type methyltransferase" evidence="1">
    <location>
        <begin position="1"/>
        <end position="272"/>
    </location>
</feature>
<dbReference type="SUPFAM" id="SSF53335">
    <property type="entry name" value="S-adenosyl-L-methionine-dependent methyltransferases"/>
    <property type="match status" value="1"/>
</dbReference>
<dbReference type="AlphaFoldDB" id="A0A1G8B604"/>
<dbReference type="InterPro" id="IPR029063">
    <property type="entry name" value="SAM-dependent_MTases_sf"/>
</dbReference>
<dbReference type="InterPro" id="IPR000780">
    <property type="entry name" value="CheR_MeTrfase"/>
</dbReference>